<evidence type="ECO:0000313" key="13">
    <source>
        <dbReference type="Proteomes" id="UP000254651"/>
    </source>
</evidence>
<dbReference type="AlphaFoldDB" id="A0A378UEJ9"/>
<keyword evidence="8" id="KW-0732">Signal</keyword>
<keyword evidence="6" id="KW-0472">Membrane</keyword>
<gene>
    <name evidence="12" type="primary">shlB</name>
    <name evidence="12" type="ORF">NCTC10295_00577</name>
</gene>
<feature type="domain" description="Haemolysin activator HlyB C-terminal" evidence="9">
    <location>
        <begin position="225"/>
        <end position="547"/>
    </location>
</feature>
<evidence type="ECO:0000256" key="4">
    <source>
        <dbReference type="ARBA" id="ARBA00022692"/>
    </source>
</evidence>
<feature type="chain" id="PRO_5016862124" evidence="8">
    <location>
        <begin position="28"/>
        <end position="586"/>
    </location>
</feature>
<dbReference type="InterPro" id="IPR005565">
    <property type="entry name" value="Hemolysn_activator_HlyB_C"/>
</dbReference>
<dbReference type="GO" id="GO:0046819">
    <property type="term" value="P:protein secretion by the type V secretion system"/>
    <property type="evidence" value="ECO:0007669"/>
    <property type="project" value="TreeGrafter"/>
</dbReference>
<evidence type="ECO:0000256" key="8">
    <source>
        <dbReference type="SAM" id="SignalP"/>
    </source>
</evidence>
<dbReference type="InterPro" id="IPR013686">
    <property type="entry name" value="Polypept-transport_assoc_ShlB"/>
</dbReference>
<keyword evidence="7" id="KW-0998">Cell outer membrane</keyword>
<dbReference type="Proteomes" id="UP000254651">
    <property type="component" value="Unassembled WGS sequence"/>
</dbReference>
<dbReference type="GO" id="GO:0098046">
    <property type="term" value="C:type V protein secretion system complex"/>
    <property type="evidence" value="ECO:0007669"/>
    <property type="project" value="TreeGrafter"/>
</dbReference>
<dbReference type="GO" id="GO:0009279">
    <property type="term" value="C:cell outer membrane"/>
    <property type="evidence" value="ECO:0007669"/>
    <property type="project" value="UniProtKB-SubCell"/>
</dbReference>
<keyword evidence="5" id="KW-0813">Transport</keyword>
<evidence type="ECO:0000259" key="9">
    <source>
        <dbReference type="Pfam" id="PF03865"/>
    </source>
</evidence>
<accession>A0A378UEJ9</accession>
<reference evidence="12 13" key="1">
    <citation type="submission" date="2018-06" db="EMBL/GenBank/DDBJ databases">
        <authorList>
            <consortium name="Pathogen Informatics"/>
            <person name="Doyle S."/>
        </authorList>
    </citation>
    <scope>NUCLEOTIDE SEQUENCE [LARGE SCALE GENOMIC DNA]</scope>
    <source>
        <strain evidence="12 13">NCTC10295</strain>
    </source>
</reference>
<dbReference type="GO" id="GO:0008320">
    <property type="term" value="F:protein transmembrane transporter activity"/>
    <property type="evidence" value="ECO:0007669"/>
    <property type="project" value="TreeGrafter"/>
</dbReference>
<name>A0A378UEJ9_BERDE</name>
<evidence type="ECO:0000256" key="6">
    <source>
        <dbReference type="ARBA" id="ARBA00023136"/>
    </source>
</evidence>
<evidence type="ECO:0000313" key="12">
    <source>
        <dbReference type="EMBL" id="STZ75824.1"/>
    </source>
</evidence>
<dbReference type="Gene3D" id="3.10.20.310">
    <property type="entry name" value="membrane protein fhac"/>
    <property type="match status" value="1"/>
</dbReference>
<organism evidence="12 13">
    <name type="scientific">Bergeriella denitrificans</name>
    <name type="common">Neisseria denitrificans</name>
    <dbReference type="NCBI Taxonomy" id="494"/>
    <lineage>
        <taxon>Bacteria</taxon>
        <taxon>Pseudomonadati</taxon>
        <taxon>Pseudomonadota</taxon>
        <taxon>Betaproteobacteria</taxon>
        <taxon>Neisseriales</taxon>
        <taxon>Neisseriaceae</taxon>
        <taxon>Bergeriella</taxon>
    </lineage>
</organism>
<keyword evidence="5" id="KW-0406">Ion transport</keyword>
<evidence type="ECO:0000256" key="5">
    <source>
        <dbReference type="ARBA" id="ARBA00023065"/>
    </source>
</evidence>
<evidence type="ECO:0000259" key="10">
    <source>
        <dbReference type="Pfam" id="PF08479"/>
    </source>
</evidence>
<dbReference type="InterPro" id="IPR035251">
    <property type="entry name" value="ShlB_POTRA"/>
</dbReference>
<keyword evidence="3" id="KW-1134">Transmembrane beta strand</keyword>
<feature type="signal peptide" evidence="8">
    <location>
        <begin position="1"/>
        <end position="27"/>
    </location>
</feature>
<dbReference type="PANTHER" id="PTHR34597">
    <property type="entry name" value="SLR1661 PROTEIN"/>
    <property type="match status" value="1"/>
</dbReference>
<dbReference type="InterPro" id="IPR027282">
    <property type="entry name" value="TPS"/>
</dbReference>
<evidence type="ECO:0000256" key="3">
    <source>
        <dbReference type="ARBA" id="ARBA00022452"/>
    </source>
</evidence>
<dbReference type="Gene3D" id="2.40.160.50">
    <property type="entry name" value="membrane protein fhac: a member of the omp85/tpsb transporter family"/>
    <property type="match status" value="1"/>
</dbReference>
<evidence type="ECO:0000259" key="11">
    <source>
        <dbReference type="Pfam" id="PF17287"/>
    </source>
</evidence>
<proteinExistence type="inferred from homology"/>
<dbReference type="PIRSF" id="PIRSF029745">
    <property type="entry name" value="FhaC"/>
    <property type="match status" value="1"/>
</dbReference>
<dbReference type="GO" id="GO:0006811">
    <property type="term" value="P:monoatomic ion transport"/>
    <property type="evidence" value="ECO:0007669"/>
    <property type="project" value="UniProtKB-KW"/>
</dbReference>
<dbReference type="Pfam" id="PF17287">
    <property type="entry name" value="POTRA_3"/>
    <property type="match status" value="1"/>
</dbReference>
<dbReference type="EMBL" id="UGQS01000001">
    <property type="protein sequence ID" value="STZ75824.1"/>
    <property type="molecule type" value="Genomic_DNA"/>
</dbReference>
<comment type="similarity">
    <text evidence="2">Belongs to the TPS (TC 1.B.20) family.</text>
</comment>
<keyword evidence="4" id="KW-0812">Transmembrane</keyword>
<evidence type="ECO:0000256" key="1">
    <source>
        <dbReference type="ARBA" id="ARBA00004442"/>
    </source>
</evidence>
<evidence type="ECO:0000256" key="7">
    <source>
        <dbReference type="ARBA" id="ARBA00023237"/>
    </source>
</evidence>
<feature type="domain" description="ShlB POTRA" evidence="11">
    <location>
        <begin position="176"/>
        <end position="219"/>
    </location>
</feature>
<dbReference type="PANTHER" id="PTHR34597:SF3">
    <property type="entry name" value="OUTER MEMBRANE TRANSPORTER CDIB"/>
    <property type="match status" value="1"/>
</dbReference>
<dbReference type="InterPro" id="IPR051544">
    <property type="entry name" value="TPS_OM_transporter"/>
</dbReference>
<feature type="domain" description="Polypeptide-transport-associated ShlB-type" evidence="10">
    <location>
        <begin position="79"/>
        <end position="158"/>
    </location>
</feature>
<sequence>MEMRLFKLMRHVLLLSSGGVFAVSAHAADDTQANFIRQEQLRRQALLQQARPQRDVHLDLPSENPARPFSLAYSESPCFPVQSVTLTGDSARRFQFALNQALKQSAFQPGMCLGAQGINHIMTLAQNAVIGRGYTTTRILAAPQDLNSGMLALTVLPGRIRSLHIDRSRDEATRAGRIAAFQNEFPLQNGDILNLRDLEQGLENLKRLPTVEADIRIEPGEKPSESDVAVVWQQRLLPYRLTLAADDAGSKATGKYQGSVSLSAENPFGLSDMFYASVSHDLGHKASYTDADGKHTGSGTNGYAFHYSVPFGKWLWSWNHSSYRYHQAVAGMSEVYDYNGKSRTSDIGISRLLYRDAQRKTHLSAKLWQRETRSFIDDTEIEVQRRQTAGWALGLNHKEYIGKATLDVGLNYKRGTGRNNSPAAPEEAFGEGTSRMKILTADVQLNVPFKLGRQQFAYDTRLHAQWNKTPLTPLDKLAIGNRYTVRGFDGGTTLSAERGWYWRNDLSWQYARNHRAYIGIDTGHVSGRSAPYLLGQSLSGGAVGLKGQFTIGGSLYYDIFAAKPLHKPAYFQTANTHYGFNVNYSF</sequence>
<dbReference type="Pfam" id="PF08479">
    <property type="entry name" value="POTRA_2"/>
    <property type="match status" value="1"/>
</dbReference>
<dbReference type="FunFam" id="2.40.160.50:FF:000009">
    <property type="entry name" value="Putative hemolysin activator protein"/>
    <property type="match status" value="1"/>
</dbReference>
<comment type="subcellular location">
    <subcellularLocation>
        <location evidence="1">Cell outer membrane</location>
    </subcellularLocation>
</comment>
<protein>
    <submittedName>
        <fullName evidence="12">Hemolysin activation protein HecB</fullName>
    </submittedName>
</protein>
<evidence type="ECO:0000256" key="2">
    <source>
        <dbReference type="ARBA" id="ARBA00009055"/>
    </source>
</evidence>
<dbReference type="Pfam" id="PF03865">
    <property type="entry name" value="ShlB"/>
    <property type="match status" value="1"/>
</dbReference>
<keyword evidence="13" id="KW-1185">Reference proteome</keyword>